<accession>A0A219YBZ1</accession>
<dbReference type="Proteomes" id="UP000225215">
    <property type="component" value="Segment"/>
</dbReference>
<sequence length="64" mass="7120">MSGIKSIIENWSVGDGIIHWKNGRHSLVVFGFAPNGEPAFKFKGKNKLTSVRQIEKSIVMAHIL</sequence>
<reference evidence="1 2" key="1">
    <citation type="journal article" date="2017" name="Sci. Rep.">
        <title>Characterization and diversity of phages infecting Aeromonas salmonicida subsp. salmonicida.</title>
        <authorList>
            <person name="Vincent A.T."/>
            <person name="Paquet V.E."/>
            <person name="Bernatchez A."/>
            <person name="Tremblay D.M."/>
            <person name="Moineau S."/>
            <person name="Charette S.J."/>
        </authorList>
    </citation>
    <scope>NUCLEOTIDE SEQUENCE [LARGE SCALE GENOMIC DNA]</scope>
</reference>
<proteinExistence type="predicted"/>
<name>A0A219YBZ1_9CAUD</name>
<organism evidence="1 2">
    <name type="scientific">Aeromonas phage 65.2</name>
    <dbReference type="NCBI Taxonomy" id="1932896"/>
    <lineage>
        <taxon>Viruses</taxon>
        <taxon>Duplodnaviria</taxon>
        <taxon>Heunggongvirae</taxon>
        <taxon>Uroviricota</taxon>
        <taxon>Caudoviricetes</taxon>
        <taxon>Pantevenvirales</taxon>
        <taxon>Straboviridae</taxon>
        <taxon>Emmerichvirinae</taxon>
        <taxon>Ishigurovirus</taxon>
        <taxon>Ishigurovirus osborne</taxon>
    </lineage>
</organism>
<evidence type="ECO:0000313" key="1">
    <source>
        <dbReference type="EMBL" id="APU01518.1"/>
    </source>
</evidence>
<protein>
    <submittedName>
        <fullName evidence="1">Uncharacterized protein</fullName>
    </submittedName>
</protein>
<evidence type="ECO:0000313" key="2">
    <source>
        <dbReference type="Proteomes" id="UP000225215"/>
    </source>
</evidence>
<dbReference type="EMBL" id="KY290955">
    <property type="protein sequence ID" value="APU01518.1"/>
    <property type="molecule type" value="Genomic_DNA"/>
</dbReference>